<organism evidence="13 14">
    <name type="scientific">Rothia amarae</name>
    <dbReference type="NCBI Taxonomy" id="169480"/>
    <lineage>
        <taxon>Bacteria</taxon>
        <taxon>Bacillati</taxon>
        <taxon>Actinomycetota</taxon>
        <taxon>Actinomycetes</taxon>
        <taxon>Micrococcales</taxon>
        <taxon>Micrococcaceae</taxon>
        <taxon>Rothia</taxon>
    </lineage>
</organism>
<evidence type="ECO:0000256" key="6">
    <source>
        <dbReference type="ARBA" id="ARBA00022777"/>
    </source>
</evidence>
<keyword evidence="10" id="KW-0472">Membrane</keyword>
<evidence type="ECO:0000256" key="4">
    <source>
        <dbReference type="ARBA" id="ARBA00022679"/>
    </source>
</evidence>
<dbReference type="InterPro" id="IPR036890">
    <property type="entry name" value="HATPase_C_sf"/>
</dbReference>
<dbReference type="PANTHER" id="PTHR24421">
    <property type="entry name" value="NITRATE/NITRITE SENSOR PROTEIN NARX-RELATED"/>
    <property type="match status" value="1"/>
</dbReference>
<evidence type="ECO:0000256" key="3">
    <source>
        <dbReference type="ARBA" id="ARBA00022553"/>
    </source>
</evidence>
<dbReference type="Pfam" id="PF07730">
    <property type="entry name" value="HisKA_3"/>
    <property type="match status" value="1"/>
</dbReference>
<keyword evidence="3" id="KW-0597">Phosphoprotein</keyword>
<keyword evidence="10" id="KW-0812">Transmembrane</keyword>
<dbReference type="GO" id="GO:0000155">
    <property type="term" value="F:phosphorelay sensor kinase activity"/>
    <property type="evidence" value="ECO:0007669"/>
    <property type="project" value="InterPro"/>
</dbReference>
<evidence type="ECO:0000313" key="14">
    <source>
        <dbReference type="Proteomes" id="UP000516421"/>
    </source>
</evidence>
<evidence type="ECO:0000256" key="9">
    <source>
        <dbReference type="SAM" id="MobiDB-lite"/>
    </source>
</evidence>
<dbReference type="EC" id="2.7.13.3" evidence="2"/>
<keyword evidence="10" id="KW-1133">Transmembrane helix</keyword>
<accession>A0A7H2BM63</accession>
<dbReference type="GO" id="GO:0016020">
    <property type="term" value="C:membrane"/>
    <property type="evidence" value="ECO:0007669"/>
    <property type="project" value="InterPro"/>
</dbReference>
<evidence type="ECO:0000256" key="8">
    <source>
        <dbReference type="ARBA" id="ARBA00023012"/>
    </source>
</evidence>
<evidence type="ECO:0000256" key="10">
    <source>
        <dbReference type="SAM" id="Phobius"/>
    </source>
</evidence>
<evidence type="ECO:0000256" key="5">
    <source>
        <dbReference type="ARBA" id="ARBA00022741"/>
    </source>
</evidence>
<name>A0A7H2BM63_9MICC</name>
<dbReference type="PANTHER" id="PTHR24421:SF10">
    <property type="entry name" value="NITRATE_NITRITE SENSOR PROTEIN NARQ"/>
    <property type="match status" value="1"/>
</dbReference>
<keyword evidence="14" id="KW-1185">Reference proteome</keyword>
<dbReference type="EMBL" id="CP061538">
    <property type="protein sequence ID" value="QNV40759.1"/>
    <property type="molecule type" value="Genomic_DNA"/>
</dbReference>
<evidence type="ECO:0000259" key="11">
    <source>
        <dbReference type="Pfam" id="PF02518"/>
    </source>
</evidence>
<dbReference type="Gene3D" id="1.20.5.1930">
    <property type="match status" value="1"/>
</dbReference>
<feature type="domain" description="Signal transduction histidine kinase subgroup 3 dimerisation and phosphoacceptor" evidence="12">
    <location>
        <begin position="198"/>
        <end position="233"/>
    </location>
</feature>
<dbReference type="Pfam" id="PF02518">
    <property type="entry name" value="HATPase_c"/>
    <property type="match status" value="1"/>
</dbReference>
<evidence type="ECO:0000259" key="12">
    <source>
        <dbReference type="Pfam" id="PF07730"/>
    </source>
</evidence>
<evidence type="ECO:0000256" key="2">
    <source>
        <dbReference type="ARBA" id="ARBA00012438"/>
    </source>
</evidence>
<evidence type="ECO:0000256" key="7">
    <source>
        <dbReference type="ARBA" id="ARBA00022840"/>
    </source>
</evidence>
<comment type="catalytic activity">
    <reaction evidence="1">
        <text>ATP + protein L-histidine = ADP + protein N-phospho-L-histidine.</text>
        <dbReference type="EC" id="2.7.13.3"/>
    </reaction>
</comment>
<dbReference type="CDD" id="cd16917">
    <property type="entry name" value="HATPase_UhpB-NarQ-NarX-like"/>
    <property type="match status" value="1"/>
</dbReference>
<dbReference type="Gene3D" id="3.30.565.10">
    <property type="entry name" value="Histidine kinase-like ATPase, C-terminal domain"/>
    <property type="match status" value="1"/>
</dbReference>
<proteinExistence type="predicted"/>
<feature type="domain" description="Histidine kinase/HSP90-like ATPase" evidence="11">
    <location>
        <begin position="332"/>
        <end position="419"/>
    </location>
</feature>
<keyword evidence="4" id="KW-0808">Transferase</keyword>
<reference evidence="13 14" key="1">
    <citation type="submission" date="2020-09" db="EMBL/GenBank/DDBJ databases">
        <title>Investigation of environmental microbe.</title>
        <authorList>
            <person name="Ou Y."/>
            <person name="Kang Q."/>
        </authorList>
    </citation>
    <scope>NUCLEOTIDE SEQUENCE [LARGE SCALE GENOMIC DNA]</scope>
    <source>
        <strain evidence="13 14">KJZ-9</strain>
    </source>
</reference>
<dbReference type="RefSeq" id="WP_083147204.1">
    <property type="nucleotide sequence ID" value="NZ_CP061538.1"/>
</dbReference>
<keyword evidence="8" id="KW-0902">Two-component regulatory system</keyword>
<keyword evidence="5" id="KW-0547">Nucleotide-binding</keyword>
<dbReference type="InterPro" id="IPR050482">
    <property type="entry name" value="Sensor_HK_TwoCompSys"/>
</dbReference>
<evidence type="ECO:0000256" key="1">
    <source>
        <dbReference type="ARBA" id="ARBA00000085"/>
    </source>
</evidence>
<evidence type="ECO:0000313" key="13">
    <source>
        <dbReference type="EMBL" id="QNV40759.1"/>
    </source>
</evidence>
<dbReference type="Proteomes" id="UP000516421">
    <property type="component" value="Chromosome"/>
</dbReference>
<dbReference type="InterPro" id="IPR003594">
    <property type="entry name" value="HATPase_dom"/>
</dbReference>
<feature type="transmembrane region" description="Helical" evidence="10">
    <location>
        <begin position="67"/>
        <end position="91"/>
    </location>
</feature>
<keyword evidence="7" id="KW-0067">ATP-binding</keyword>
<feature type="transmembrane region" description="Helical" evidence="10">
    <location>
        <begin position="142"/>
        <end position="162"/>
    </location>
</feature>
<sequence>MSSPALRSDFFYRHRTALNAVFIAVMQCLTMPPAFAIVASTNQTVWGVALFFVATTALYFRYSRAKLALIAVVFSMAFSMFLAYPVFTTWWPAPVMVYHFARHGRLKQRRLILAGAILASFLGGLTLLKLVNGYGWTPLEHILFTAVGTFVCLALVLIPWLVGNTLRLSEIRQLQLEERTRQLEYEREQERQLAAQDERARIAREMHDIVAHSLSSIITQADGARYAAQAESTTSSNSEETQKISSYPPTESVEIRALETISSTARESLGQMRQLLGVLRTTEGTRLEPLPALRNIPQLIEQMRAAGFNVAFSDTISESEIADLLPSGAELVAYRVVQESLTNIRKHAASADKVEVTLSAYHESLTIRIKNSPPAQTDESLPGSRRGLLGMRERINLYQGTLHYGELADGGFVLEATIPTLIR</sequence>
<feature type="transmembrane region" description="Helical" evidence="10">
    <location>
        <begin position="111"/>
        <end position="130"/>
    </location>
</feature>
<feature type="region of interest" description="Disordered" evidence="9">
    <location>
        <begin position="228"/>
        <end position="249"/>
    </location>
</feature>
<dbReference type="GO" id="GO:0005524">
    <property type="term" value="F:ATP binding"/>
    <property type="evidence" value="ECO:0007669"/>
    <property type="project" value="UniProtKB-KW"/>
</dbReference>
<protein>
    <recommendedName>
        <fullName evidence="2">histidine kinase</fullName>
        <ecNumber evidence="2">2.7.13.3</ecNumber>
    </recommendedName>
</protein>
<dbReference type="GO" id="GO:0046983">
    <property type="term" value="F:protein dimerization activity"/>
    <property type="evidence" value="ECO:0007669"/>
    <property type="project" value="InterPro"/>
</dbReference>
<feature type="transmembrane region" description="Helical" evidence="10">
    <location>
        <begin position="44"/>
        <end position="60"/>
    </location>
</feature>
<dbReference type="AlphaFoldDB" id="A0A7H2BM63"/>
<keyword evidence="6 13" id="KW-0418">Kinase</keyword>
<dbReference type="InterPro" id="IPR011712">
    <property type="entry name" value="Sig_transdc_His_kin_sub3_dim/P"/>
</dbReference>
<feature type="transmembrane region" description="Helical" evidence="10">
    <location>
        <begin position="20"/>
        <end position="38"/>
    </location>
</feature>
<dbReference type="SUPFAM" id="SSF55874">
    <property type="entry name" value="ATPase domain of HSP90 chaperone/DNA topoisomerase II/histidine kinase"/>
    <property type="match status" value="1"/>
</dbReference>
<gene>
    <name evidence="13" type="ORF">IDM48_05035</name>
</gene>
<dbReference type="KEGG" id="rama:IDM48_05035"/>